<evidence type="ECO:0000313" key="3">
    <source>
        <dbReference type="Proteomes" id="UP000199580"/>
    </source>
</evidence>
<dbReference type="STRING" id="1128970.SAMN04487935_3448"/>
<protein>
    <recommendedName>
        <fullName evidence="4">GLPGLI family protein</fullName>
    </recommendedName>
</protein>
<evidence type="ECO:0000256" key="1">
    <source>
        <dbReference type="SAM" id="SignalP"/>
    </source>
</evidence>
<dbReference type="EMBL" id="FNEZ01000006">
    <property type="protein sequence ID" value="SDK45788.1"/>
    <property type="molecule type" value="Genomic_DNA"/>
</dbReference>
<evidence type="ECO:0000313" key="2">
    <source>
        <dbReference type="EMBL" id="SDK45788.1"/>
    </source>
</evidence>
<feature type="chain" id="PRO_5011661214" description="GLPGLI family protein" evidence="1">
    <location>
        <begin position="21"/>
        <end position="183"/>
    </location>
</feature>
<organism evidence="2 3">
    <name type="scientific">Flavobacterium noncentrifugens</name>
    <dbReference type="NCBI Taxonomy" id="1128970"/>
    <lineage>
        <taxon>Bacteria</taxon>
        <taxon>Pseudomonadati</taxon>
        <taxon>Bacteroidota</taxon>
        <taxon>Flavobacteriia</taxon>
        <taxon>Flavobacteriales</taxon>
        <taxon>Flavobacteriaceae</taxon>
        <taxon>Flavobacterium</taxon>
    </lineage>
</organism>
<evidence type="ECO:0008006" key="4">
    <source>
        <dbReference type="Google" id="ProtNLM"/>
    </source>
</evidence>
<dbReference type="OrthoDB" id="1452987at2"/>
<accession>A0A1G9C2B0</accession>
<proteinExistence type="predicted"/>
<feature type="signal peptide" evidence="1">
    <location>
        <begin position="1"/>
        <end position="20"/>
    </location>
</feature>
<keyword evidence="1" id="KW-0732">Signal</keyword>
<dbReference type="AlphaFoldDB" id="A0A1G9C2B0"/>
<gene>
    <name evidence="2" type="ORF">SAMN04487935_3448</name>
</gene>
<sequence length="183" mass="21392">MRYRIKILQIILFVSLSIHAQNNAAKIHIRDLNSKSIEVNSGGKIYNYDFIFPQVMSIDSYFVSTTDDIFYIKYEYTGSAISKYFDLVGFRWKDGNIYLKEYVIMNNQKGKWTGVARILNEKLVKNYEDVESIITSFKNESEVSVVRNSKRIGKIKIPKKIATELIIDDKIFFEILNDAKKYK</sequence>
<dbReference type="Proteomes" id="UP000199580">
    <property type="component" value="Unassembled WGS sequence"/>
</dbReference>
<keyword evidence="3" id="KW-1185">Reference proteome</keyword>
<reference evidence="2 3" key="1">
    <citation type="submission" date="2016-10" db="EMBL/GenBank/DDBJ databases">
        <authorList>
            <person name="de Groot N.N."/>
        </authorList>
    </citation>
    <scope>NUCLEOTIDE SEQUENCE [LARGE SCALE GENOMIC DNA]</scope>
    <source>
        <strain evidence="2 3">CGMCC 1.10076</strain>
    </source>
</reference>
<name>A0A1G9C2B0_9FLAO</name>
<dbReference type="RefSeq" id="WP_091398400.1">
    <property type="nucleotide sequence ID" value="NZ_BKAI01000025.1"/>
</dbReference>